<reference evidence="4" key="1">
    <citation type="journal article" date="2023" name="Commun. Biol.">
        <title>Genome analysis of Parmales, the sister group of diatoms, reveals the evolutionary specialization of diatoms from phago-mixotrophs to photoautotrophs.</title>
        <authorList>
            <person name="Ban H."/>
            <person name="Sato S."/>
            <person name="Yoshikawa S."/>
            <person name="Yamada K."/>
            <person name="Nakamura Y."/>
            <person name="Ichinomiya M."/>
            <person name="Sato N."/>
            <person name="Blanc-Mathieu R."/>
            <person name="Endo H."/>
            <person name="Kuwata A."/>
            <person name="Ogata H."/>
        </authorList>
    </citation>
    <scope>NUCLEOTIDE SEQUENCE [LARGE SCALE GENOMIC DNA]</scope>
    <source>
        <strain evidence="4">NIES 3699</strain>
    </source>
</reference>
<feature type="compositionally biased region" description="Basic residues" evidence="2">
    <location>
        <begin position="1"/>
        <end position="10"/>
    </location>
</feature>
<keyword evidence="1" id="KW-0175">Coiled coil</keyword>
<sequence length="552" mass="61325">MGKNFRKKEAHKKEARTYRANVKESLARAGNRTGKGRTIDADYRSSNFEVRAQKWMRSKMWVEAEEFFKQKIPMDSDYLSTPKSSTSLHTSGTETREATYTCYPIHEWIRAGAPLSVVKVLVEKCKGSIHYQDSNGMSPLILALQTEIEGNGARKHRGTGLVKVGNEEGTRSVIKFLRGYHDVDMKHLDAQHRAMLQNLENDRDLFDTQQSAPIAVLGAPVALGASAAVQADCEGGWLGSNKPPGMMAPPPVNIPIDPQYHELESLKALQNSMVLQQKAREENSSFIDALNRNEALNDLCEEKDKALRVAGAVLAEQLKKIAELERECEEKVERLRNVASMQQDLSVLQERLRVSEAKSKKAEAAQKLSQNVIFETVKNKTQTETKLNNRIDAITEEHSKEMAKQKAKSAAETVSATELIINLINSENRGNAFQNVGANIDDLRWDRSKVRELISGGNIDNSETWRRMNEAMEEARKLDGDVTVKSEGATEGLLVSGTVQVKTEKGDSTGGQQKPEAEVSLVGVKQEPGLQAFVSDEGKTEEESEDESDDEI</sequence>
<feature type="compositionally biased region" description="Basic and acidic residues" evidence="2">
    <location>
        <begin position="11"/>
        <end position="26"/>
    </location>
</feature>
<proteinExistence type="predicted"/>
<evidence type="ECO:0000256" key="1">
    <source>
        <dbReference type="SAM" id="Coils"/>
    </source>
</evidence>
<dbReference type="EMBL" id="BRXX01000102">
    <property type="protein sequence ID" value="GMH90130.1"/>
    <property type="molecule type" value="Genomic_DNA"/>
</dbReference>
<protein>
    <submittedName>
        <fullName evidence="3">Uncharacterized protein</fullName>
    </submittedName>
</protein>
<feature type="compositionally biased region" description="Acidic residues" evidence="2">
    <location>
        <begin position="539"/>
        <end position="552"/>
    </location>
</feature>
<accession>A0A9W7BPU5</accession>
<dbReference type="AlphaFoldDB" id="A0A9W7BPU5"/>
<feature type="region of interest" description="Disordered" evidence="2">
    <location>
        <begin position="497"/>
        <end position="552"/>
    </location>
</feature>
<evidence type="ECO:0000313" key="4">
    <source>
        <dbReference type="Proteomes" id="UP001165160"/>
    </source>
</evidence>
<evidence type="ECO:0000256" key="2">
    <source>
        <dbReference type="SAM" id="MobiDB-lite"/>
    </source>
</evidence>
<evidence type="ECO:0000313" key="3">
    <source>
        <dbReference type="EMBL" id="GMH90130.1"/>
    </source>
</evidence>
<gene>
    <name evidence="3" type="ORF">TrVE_jg3460</name>
</gene>
<dbReference type="Proteomes" id="UP001165160">
    <property type="component" value="Unassembled WGS sequence"/>
</dbReference>
<feature type="region of interest" description="Disordered" evidence="2">
    <location>
        <begin position="1"/>
        <end position="38"/>
    </location>
</feature>
<keyword evidence="4" id="KW-1185">Reference proteome</keyword>
<comment type="caution">
    <text evidence="3">The sequence shown here is derived from an EMBL/GenBank/DDBJ whole genome shotgun (WGS) entry which is preliminary data.</text>
</comment>
<feature type="coiled-coil region" evidence="1">
    <location>
        <begin position="307"/>
        <end position="365"/>
    </location>
</feature>
<organism evidence="3 4">
    <name type="scientific">Triparma verrucosa</name>
    <dbReference type="NCBI Taxonomy" id="1606542"/>
    <lineage>
        <taxon>Eukaryota</taxon>
        <taxon>Sar</taxon>
        <taxon>Stramenopiles</taxon>
        <taxon>Ochrophyta</taxon>
        <taxon>Bolidophyceae</taxon>
        <taxon>Parmales</taxon>
        <taxon>Triparmaceae</taxon>
        <taxon>Triparma</taxon>
    </lineage>
</organism>
<name>A0A9W7BPU5_9STRA</name>